<sequence length="28" mass="3407">MCEIILTHLFVIVGTNWKKKFVLWFVIQ</sequence>
<protein>
    <submittedName>
        <fullName evidence="1">Uncharacterized protein</fullName>
    </submittedName>
</protein>
<name>A0A0E9RZA0_ANGAN</name>
<evidence type="ECO:0000313" key="1">
    <source>
        <dbReference type="EMBL" id="JAH34386.1"/>
    </source>
</evidence>
<dbReference type="EMBL" id="GBXM01074191">
    <property type="protein sequence ID" value="JAH34386.1"/>
    <property type="molecule type" value="Transcribed_RNA"/>
</dbReference>
<reference evidence="1" key="2">
    <citation type="journal article" date="2015" name="Fish Shellfish Immunol.">
        <title>Early steps in the European eel (Anguilla anguilla)-Vibrio vulnificus interaction in the gills: Role of the RtxA13 toxin.</title>
        <authorList>
            <person name="Callol A."/>
            <person name="Pajuelo D."/>
            <person name="Ebbesson L."/>
            <person name="Teles M."/>
            <person name="MacKenzie S."/>
            <person name="Amaro C."/>
        </authorList>
    </citation>
    <scope>NUCLEOTIDE SEQUENCE</scope>
</reference>
<dbReference type="AlphaFoldDB" id="A0A0E9RZA0"/>
<accession>A0A0E9RZA0</accession>
<organism evidence="1">
    <name type="scientific">Anguilla anguilla</name>
    <name type="common">European freshwater eel</name>
    <name type="synonym">Muraena anguilla</name>
    <dbReference type="NCBI Taxonomy" id="7936"/>
    <lineage>
        <taxon>Eukaryota</taxon>
        <taxon>Metazoa</taxon>
        <taxon>Chordata</taxon>
        <taxon>Craniata</taxon>
        <taxon>Vertebrata</taxon>
        <taxon>Euteleostomi</taxon>
        <taxon>Actinopterygii</taxon>
        <taxon>Neopterygii</taxon>
        <taxon>Teleostei</taxon>
        <taxon>Anguilliformes</taxon>
        <taxon>Anguillidae</taxon>
        <taxon>Anguilla</taxon>
    </lineage>
</organism>
<proteinExistence type="predicted"/>
<reference evidence="1" key="1">
    <citation type="submission" date="2014-11" db="EMBL/GenBank/DDBJ databases">
        <authorList>
            <person name="Amaro Gonzalez C."/>
        </authorList>
    </citation>
    <scope>NUCLEOTIDE SEQUENCE</scope>
</reference>